<organism evidence="2">
    <name type="scientific">Streptomyces sp. R08</name>
    <dbReference type="NCBI Taxonomy" id="3238624"/>
    <lineage>
        <taxon>Bacteria</taxon>
        <taxon>Bacillati</taxon>
        <taxon>Actinomycetota</taxon>
        <taxon>Actinomycetes</taxon>
        <taxon>Kitasatosporales</taxon>
        <taxon>Streptomycetaceae</taxon>
        <taxon>Streptomyces</taxon>
    </lineage>
</organism>
<dbReference type="EMBL" id="CP163431">
    <property type="protein sequence ID" value="XDP99376.1"/>
    <property type="molecule type" value="Genomic_DNA"/>
</dbReference>
<gene>
    <name evidence="2" type="ORF">AB5J58_03900</name>
</gene>
<protein>
    <submittedName>
        <fullName evidence="2">Uncharacterized protein</fullName>
    </submittedName>
</protein>
<evidence type="ECO:0000313" key="2">
    <source>
        <dbReference type="EMBL" id="XDP99376.1"/>
    </source>
</evidence>
<evidence type="ECO:0000256" key="1">
    <source>
        <dbReference type="SAM" id="Coils"/>
    </source>
</evidence>
<name>A0AB39M0K0_9ACTN</name>
<reference evidence="2" key="1">
    <citation type="submission" date="2024-07" db="EMBL/GenBank/DDBJ databases">
        <authorList>
            <person name="Yu S.T."/>
        </authorList>
    </citation>
    <scope>NUCLEOTIDE SEQUENCE</scope>
    <source>
        <strain evidence="2">R08</strain>
    </source>
</reference>
<accession>A0AB39M0K0</accession>
<proteinExistence type="predicted"/>
<keyword evidence="1" id="KW-0175">Coiled coil</keyword>
<feature type="coiled-coil region" evidence="1">
    <location>
        <begin position="100"/>
        <end position="127"/>
    </location>
</feature>
<dbReference type="AlphaFoldDB" id="A0AB39M0K0"/>
<dbReference type="RefSeq" id="WP_369186497.1">
    <property type="nucleotide sequence ID" value="NZ_CP163431.1"/>
</dbReference>
<sequence>MPSKYVFTELDRLHGKRVGLMKDESDFRCYECVDFSFYERGADARDADKRCSYCGGFVFIAPATIVEIEAVKPVRPVNLAKPHTQHIDYVTIAYHLGRRLEDVSFAYDKARQRIAELEAQVAERENVALLGL</sequence>